<name>A0ABD1F7Q6_HYPHA</name>
<proteinExistence type="predicted"/>
<accession>A0ABD1F7Q6</accession>
<keyword evidence="2" id="KW-1185">Reference proteome</keyword>
<protein>
    <submittedName>
        <fullName evidence="1">Uncharacterized protein</fullName>
    </submittedName>
</protein>
<evidence type="ECO:0000313" key="1">
    <source>
        <dbReference type="EMBL" id="KAL1510005.1"/>
    </source>
</evidence>
<evidence type="ECO:0000313" key="2">
    <source>
        <dbReference type="Proteomes" id="UP001566132"/>
    </source>
</evidence>
<sequence>MKASHKGWSIFYKGIEGIILSRKVPMKKVLTVTTEELREVEIYQFFVLEYTALELGAVE</sequence>
<organism evidence="1 2">
    <name type="scientific">Hypothenemus hampei</name>
    <name type="common">Coffee berry borer</name>
    <dbReference type="NCBI Taxonomy" id="57062"/>
    <lineage>
        <taxon>Eukaryota</taxon>
        <taxon>Metazoa</taxon>
        <taxon>Ecdysozoa</taxon>
        <taxon>Arthropoda</taxon>
        <taxon>Hexapoda</taxon>
        <taxon>Insecta</taxon>
        <taxon>Pterygota</taxon>
        <taxon>Neoptera</taxon>
        <taxon>Endopterygota</taxon>
        <taxon>Coleoptera</taxon>
        <taxon>Polyphaga</taxon>
        <taxon>Cucujiformia</taxon>
        <taxon>Curculionidae</taxon>
        <taxon>Scolytinae</taxon>
        <taxon>Hypothenemus</taxon>
    </lineage>
</organism>
<dbReference type="Proteomes" id="UP001566132">
    <property type="component" value="Unassembled WGS sequence"/>
</dbReference>
<gene>
    <name evidence="1" type="ORF">ABEB36_004664</name>
</gene>
<comment type="caution">
    <text evidence="1">The sequence shown here is derived from an EMBL/GenBank/DDBJ whole genome shotgun (WGS) entry which is preliminary data.</text>
</comment>
<dbReference type="AlphaFoldDB" id="A0ABD1F7Q6"/>
<reference evidence="1 2" key="1">
    <citation type="submission" date="2024-05" db="EMBL/GenBank/DDBJ databases">
        <title>Genetic variation in Jamaican populations of the coffee berry borer (Hypothenemus hampei).</title>
        <authorList>
            <person name="Errbii M."/>
            <person name="Myrie A."/>
        </authorList>
    </citation>
    <scope>NUCLEOTIDE SEQUENCE [LARGE SCALE GENOMIC DNA]</scope>
    <source>
        <strain evidence="1">JA-Hopewell-2020-01-JO</strain>
        <tissue evidence="1">Whole body</tissue>
    </source>
</reference>
<dbReference type="EMBL" id="JBDJPC010000003">
    <property type="protein sequence ID" value="KAL1510005.1"/>
    <property type="molecule type" value="Genomic_DNA"/>
</dbReference>